<organism evidence="10 11">
    <name type="scientific">Cyclobacterium lianum</name>
    <dbReference type="NCBI Taxonomy" id="388280"/>
    <lineage>
        <taxon>Bacteria</taxon>
        <taxon>Pseudomonadati</taxon>
        <taxon>Bacteroidota</taxon>
        <taxon>Cytophagia</taxon>
        <taxon>Cytophagales</taxon>
        <taxon>Cyclobacteriaceae</taxon>
        <taxon>Cyclobacterium</taxon>
    </lineage>
</organism>
<reference evidence="10 11" key="1">
    <citation type="submission" date="2016-11" db="EMBL/GenBank/DDBJ databases">
        <authorList>
            <person name="Jaros S."/>
            <person name="Januszkiewicz K."/>
            <person name="Wedrychowicz H."/>
        </authorList>
    </citation>
    <scope>NUCLEOTIDE SEQUENCE [LARGE SCALE GENOMIC DNA]</scope>
    <source>
        <strain evidence="10 11">CGMCC 1.6102</strain>
    </source>
</reference>
<dbReference type="Pfam" id="PF00512">
    <property type="entry name" value="HisKA"/>
    <property type="match status" value="1"/>
</dbReference>
<dbReference type="InterPro" id="IPR005467">
    <property type="entry name" value="His_kinase_dom"/>
</dbReference>
<comment type="catalytic activity">
    <reaction evidence="1">
        <text>ATP + protein L-histidine = ADP + protein N-phospho-L-histidine.</text>
        <dbReference type="EC" id="2.7.13.3"/>
    </reaction>
</comment>
<gene>
    <name evidence="10" type="ORF">SAMN04488057_115109</name>
</gene>
<feature type="transmembrane region" description="Helical" evidence="8">
    <location>
        <begin position="7"/>
        <end position="28"/>
    </location>
</feature>
<dbReference type="InterPro" id="IPR003594">
    <property type="entry name" value="HATPase_dom"/>
</dbReference>
<dbReference type="InterPro" id="IPR050428">
    <property type="entry name" value="TCS_sensor_his_kinase"/>
</dbReference>
<feature type="domain" description="Histidine kinase" evidence="9">
    <location>
        <begin position="216"/>
        <end position="418"/>
    </location>
</feature>
<dbReference type="PANTHER" id="PTHR45436">
    <property type="entry name" value="SENSOR HISTIDINE KINASE YKOH"/>
    <property type="match status" value="1"/>
</dbReference>
<dbReference type="GO" id="GO:0000155">
    <property type="term" value="F:phosphorelay sensor kinase activity"/>
    <property type="evidence" value="ECO:0007669"/>
    <property type="project" value="InterPro"/>
</dbReference>
<keyword evidence="5 8" id="KW-0812">Transmembrane</keyword>
<dbReference type="EC" id="2.7.13.3" evidence="2"/>
<dbReference type="OrthoDB" id="1522504at2"/>
<dbReference type="Gene3D" id="3.30.565.10">
    <property type="entry name" value="Histidine kinase-like ATPase, C-terminal domain"/>
    <property type="match status" value="1"/>
</dbReference>
<dbReference type="GO" id="GO:0005886">
    <property type="term" value="C:plasma membrane"/>
    <property type="evidence" value="ECO:0007669"/>
    <property type="project" value="TreeGrafter"/>
</dbReference>
<keyword evidence="11" id="KW-1185">Reference proteome</keyword>
<dbReference type="InterPro" id="IPR036890">
    <property type="entry name" value="HATPase_C_sf"/>
</dbReference>
<dbReference type="EMBL" id="FRCY01000015">
    <property type="protein sequence ID" value="SHN27358.1"/>
    <property type="molecule type" value="Genomic_DNA"/>
</dbReference>
<keyword evidence="3" id="KW-0597">Phosphoprotein</keyword>
<dbReference type="SMART" id="SM00388">
    <property type="entry name" value="HisKA"/>
    <property type="match status" value="1"/>
</dbReference>
<keyword evidence="4" id="KW-0808">Transferase</keyword>
<dbReference type="Proteomes" id="UP000184513">
    <property type="component" value="Unassembled WGS sequence"/>
</dbReference>
<keyword evidence="8" id="KW-0472">Membrane</keyword>
<dbReference type="SUPFAM" id="SSF47384">
    <property type="entry name" value="Homodimeric domain of signal transducing histidine kinase"/>
    <property type="match status" value="1"/>
</dbReference>
<dbReference type="RefSeq" id="WP_073096974.1">
    <property type="nucleotide sequence ID" value="NZ_FRCY01000015.1"/>
</dbReference>
<evidence type="ECO:0000313" key="11">
    <source>
        <dbReference type="Proteomes" id="UP000184513"/>
    </source>
</evidence>
<evidence type="ECO:0000259" key="9">
    <source>
        <dbReference type="PROSITE" id="PS50109"/>
    </source>
</evidence>
<name>A0A1M7Q9K9_9BACT</name>
<dbReference type="Gene3D" id="1.10.287.130">
    <property type="match status" value="1"/>
</dbReference>
<evidence type="ECO:0000256" key="2">
    <source>
        <dbReference type="ARBA" id="ARBA00012438"/>
    </source>
</evidence>
<evidence type="ECO:0000256" key="5">
    <source>
        <dbReference type="ARBA" id="ARBA00022692"/>
    </source>
</evidence>
<feature type="transmembrane region" description="Helical" evidence="8">
    <location>
        <begin position="131"/>
        <end position="153"/>
    </location>
</feature>
<dbReference type="InterPro" id="IPR036097">
    <property type="entry name" value="HisK_dim/P_sf"/>
</dbReference>
<keyword evidence="7 8" id="KW-1133">Transmembrane helix</keyword>
<evidence type="ECO:0000256" key="3">
    <source>
        <dbReference type="ARBA" id="ARBA00022553"/>
    </source>
</evidence>
<dbReference type="InterPro" id="IPR003661">
    <property type="entry name" value="HisK_dim/P_dom"/>
</dbReference>
<evidence type="ECO:0000313" key="10">
    <source>
        <dbReference type="EMBL" id="SHN27358.1"/>
    </source>
</evidence>
<protein>
    <recommendedName>
        <fullName evidence="2">histidine kinase</fullName>
        <ecNumber evidence="2">2.7.13.3</ecNumber>
    </recommendedName>
</protein>
<dbReference type="CDD" id="cd00082">
    <property type="entry name" value="HisKA"/>
    <property type="match status" value="1"/>
</dbReference>
<dbReference type="AlphaFoldDB" id="A0A1M7Q9K9"/>
<evidence type="ECO:0000256" key="8">
    <source>
        <dbReference type="SAM" id="Phobius"/>
    </source>
</evidence>
<dbReference type="Pfam" id="PF02518">
    <property type="entry name" value="HATPase_c"/>
    <property type="match status" value="1"/>
</dbReference>
<dbReference type="STRING" id="388280.SAMN04488057_115109"/>
<evidence type="ECO:0000256" key="7">
    <source>
        <dbReference type="ARBA" id="ARBA00022989"/>
    </source>
</evidence>
<dbReference type="PANTHER" id="PTHR45436:SF5">
    <property type="entry name" value="SENSOR HISTIDINE KINASE TRCS"/>
    <property type="match status" value="1"/>
</dbReference>
<evidence type="ECO:0000256" key="6">
    <source>
        <dbReference type="ARBA" id="ARBA00022777"/>
    </source>
</evidence>
<proteinExistence type="predicted"/>
<keyword evidence="6 10" id="KW-0418">Kinase</keyword>
<evidence type="ECO:0000256" key="4">
    <source>
        <dbReference type="ARBA" id="ARBA00022679"/>
    </source>
</evidence>
<evidence type="ECO:0000256" key="1">
    <source>
        <dbReference type="ARBA" id="ARBA00000085"/>
    </source>
</evidence>
<dbReference type="PROSITE" id="PS50109">
    <property type="entry name" value="HIS_KIN"/>
    <property type="match status" value="1"/>
</dbReference>
<sequence>MKLINQFTIWYLGISIIVFLIGGILIFYKMESEIDFEQGQELERQLDRYARKMETLENPGSLQKDRLEITELPADQAMVRFHISDTLAWHEPLEQVERQVKAGKSYLVNGRHFYMSTYNIMIESDDITETVVQTMVAIFLMLLVFIVVTSRLVSKRILQPFHQSLDKIRTFNFKDNQPLVFESTRTEEFEKLHDFLNKMSVRLLSDYKIVKEFSENLSHEIQTPIAVASGKLELLLNSPIDKQQANWIGAAYRANEKMTKIVNSLATLAKLENQEFEGTQSINFSSLVTDCLHEYEELMGMKKITVHQRIKPSVKIDMHAHMAEMLVDNLLNNAIKHNTSPGQICLELNNKVLKISNKGARPTGNVTEYLKRFKKGNPSSESIGLGLSIIQQICRIHGYTLEYTFINEEHQITIQLQN</sequence>
<dbReference type="SUPFAM" id="SSF55874">
    <property type="entry name" value="ATPase domain of HSP90 chaperone/DNA topoisomerase II/histidine kinase"/>
    <property type="match status" value="1"/>
</dbReference>
<accession>A0A1M7Q9K9</accession>